<keyword evidence="7 9" id="KW-0233">DNA recombination</keyword>
<feature type="binding site" evidence="9">
    <location>
        <position position="68"/>
    </location>
    <ligand>
        <name>ATP</name>
        <dbReference type="ChEBI" id="CHEBI:30616"/>
    </ligand>
</feature>
<comment type="function">
    <text evidence="9">The RuvA-RuvB-RuvC complex processes Holliday junction (HJ) DNA during genetic recombination and DNA repair, while the RuvA-RuvB complex plays an important role in the rescue of blocked DNA replication forks via replication fork reversal (RFR). RuvA specifically binds to HJ cruciform DNA, conferring on it an open structure. The RuvB hexamer acts as an ATP-dependent pump, pulling dsDNA into and through the RuvAB complex. RuvB forms 2 homohexamers on either side of HJ DNA bound by 1 or 2 RuvA tetramers; 4 subunits per hexamer contact DNA at a time. Coordinated motions by a converter formed by DNA-disengaged RuvB subunits stimulates ATP hydrolysis and nucleotide exchange. Immobilization of the converter enables RuvB to convert the ATP-contained energy into a lever motion, pulling 2 nucleotides of DNA out of the RuvA tetramer per ATP hydrolyzed, thus driving DNA branch migration. The RuvB motors rotate together with the DNA substrate, which together with the progressing nucleotide cycle form the mechanistic basis for DNA recombination by continuous HJ branch migration. Branch migration allows RuvC to scan DNA until it finds its consensus sequence, where it cleaves and resolves cruciform DNA.</text>
</comment>
<dbReference type="HAMAP" id="MF_00016">
    <property type="entry name" value="DNA_HJ_migration_RuvB"/>
    <property type="match status" value="1"/>
</dbReference>
<dbReference type="PANTHER" id="PTHR42848:SF1">
    <property type="entry name" value="HOLLIDAY JUNCTION BRANCH MIGRATION COMPLEX SUBUNIT RUVB"/>
    <property type="match status" value="1"/>
</dbReference>
<feature type="binding site" evidence="9">
    <location>
        <position position="174"/>
    </location>
    <ligand>
        <name>ATP</name>
        <dbReference type="ChEBI" id="CHEBI:30616"/>
    </ligand>
</feature>
<evidence type="ECO:0000256" key="9">
    <source>
        <dbReference type="HAMAP-Rule" id="MF_00016"/>
    </source>
</evidence>
<dbReference type="Pfam" id="PF05496">
    <property type="entry name" value="RuvB_N"/>
    <property type="match status" value="1"/>
</dbReference>
<evidence type="ECO:0000256" key="6">
    <source>
        <dbReference type="ARBA" id="ARBA00023125"/>
    </source>
</evidence>
<feature type="binding site" evidence="9">
    <location>
        <position position="184"/>
    </location>
    <ligand>
        <name>ATP</name>
        <dbReference type="ChEBI" id="CHEBI:30616"/>
    </ligand>
</feature>
<feature type="domain" description="AAA+ ATPase" evidence="10">
    <location>
        <begin position="54"/>
        <end position="185"/>
    </location>
</feature>
<dbReference type="InterPro" id="IPR041445">
    <property type="entry name" value="AAA_lid_4"/>
</dbReference>
<dbReference type="GO" id="GO:0006310">
    <property type="term" value="P:DNA recombination"/>
    <property type="evidence" value="ECO:0007669"/>
    <property type="project" value="UniProtKB-UniRule"/>
</dbReference>
<comment type="similarity">
    <text evidence="9">Belongs to the RuvB family.</text>
</comment>
<dbReference type="SUPFAM" id="SSF46785">
    <property type="entry name" value="Winged helix' DNA-binding domain"/>
    <property type="match status" value="1"/>
</dbReference>
<feature type="binding site" evidence="9">
    <location>
        <position position="318"/>
    </location>
    <ligand>
        <name>DNA</name>
        <dbReference type="ChEBI" id="CHEBI:16991"/>
    </ligand>
</feature>
<feature type="binding site" evidence="9">
    <location>
        <begin position="131"/>
        <end position="133"/>
    </location>
    <ligand>
        <name>ATP</name>
        <dbReference type="ChEBI" id="CHEBI:30616"/>
    </ligand>
</feature>
<dbReference type="GO" id="GO:0048476">
    <property type="term" value="C:Holliday junction resolvase complex"/>
    <property type="evidence" value="ECO:0007669"/>
    <property type="project" value="UniProtKB-UniRule"/>
</dbReference>
<keyword evidence="12" id="KW-1185">Reference proteome</keyword>
<keyword evidence="2 9" id="KW-0547">Nucleotide-binding</keyword>
<name>A0A1H7FSM8_9FIRM</name>
<comment type="domain">
    <text evidence="9">Has 3 domains, the large (RuvB-L) and small ATPase (RuvB-S) domains and the C-terminal head (RuvB-H) domain. The head domain binds DNA, while the ATPase domains jointly bind ATP, ADP or are empty depending on the state of the subunit in the translocation cycle. During a single DNA translocation step the structure of each domain remains the same, but their relative positions change.</text>
</comment>
<dbReference type="GO" id="GO:0005524">
    <property type="term" value="F:ATP binding"/>
    <property type="evidence" value="ECO:0007669"/>
    <property type="project" value="UniProtKB-UniRule"/>
</dbReference>
<feature type="binding site" evidence="9">
    <location>
        <position position="24"/>
    </location>
    <ligand>
        <name>ATP</name>
        <dbReference type="ChEBI" id="CHEBI:30616"/>
    </ligand>
</feature>
<dbReference type="GO" id="GO:0000400">
    <property type="term" value="F:four-way junction DNA binding"/>
    <property type="evidence" value="ECO:0007669"/>
    <property type="project" value="UniProtKB-UniRule"/>
</dbReference>
<proteinExistence type="inferred from homology"/>
<evidence type="ECO:0000256" key="1">
    <source>
        <dbReference type="ARBA" id="ARBA00022490"/>
    </source>
</evidence>
<evidence type="ECO:0000256" key="8">
    <source>
        <dbReference type="ARBA" id="ARBA00023204"/>
    </source>
</evidence>
<organism evidence="11 12">
    <name type="scientific">Pseudobutyrivibrio ruminis</name>
    <dbReference type="NCBI Taxonomy" id="46206"/>
    <lineage>
        <taxon>Bacteria</taxon>
        <taxon>Bacillati</taxon>
        <taxon>Bacillota</taxon>
        <taxon>Clostridia</taxon>
        <taxon>Lachnospirales</taxon>
        <taxon>Lachnospiraceae</taxon>
        <taxon>Pseudobutyrivibrio</taxon>
    </lineage>
</organism>
<keyword evidence="4 9" id="KW-0378">Hydrolase</keyword>
<comment type="subunit">
    <text evidence="9">Homohexamer. Forms an RuvA(8)-RuvB(12)-Holliday junction (HJ) complex. HJ DNA is sandwiched between 2 RuvA tetramers; dsDNA enters through RuvA and exits via RuvB. An RuvB hexamer assembles on each DNA strand where it exits the tetramer. Each RuvB hexamer is contacted by two RuvA subunits (via domain III) on 2 adjacent RuvB subunits; this complex drives branch migration. In the full resolvosome a probable DNA-RuvA(4)-RuvB(12)-RuvC(2) complex forms which resolves the HJ.</text>
</comment>
<dbReference type="Pfam" id="PF05491">
    <property type="entry name" value="WHD_RuvB"/>
    <property type="match status" value="1"/>
</dbReference>
<dbReference type="Gene3D" id="3.40.50.300">
    <property type="entry name" value="P-loop containing nucleotide triphosphate hydrolases"/>
    <property type="match status" value="1"/>
</dbReference>
<dbReference type="SMART" id="SM00382">
    <property type="entry name" value="AAA"/>
    <property type="match status" value="1"/>
</dbReference>
<feature type="binding site" evidence="9">
    <location>
        <position position="70"/>
    </location>
    <ligand>
        <name>ATP</name>
        <dbReference type="ChEBI" id="CHEBI:30616"/>
    </ligand>
</feature>
<gene>
    <name evidence="9" type="primary">ruvB</name>
    <name evidence="11" type="ORF">SAMN02910377_00465</name>
</gene>
<evidence type="ECO:0000256" key="4">
    <source>
        <dbReference type="ARBA" id="ARBA00022801"/>
    </source>
</evidence>
<evidence type="ECO:0000256" key="5">
    <source>
        <dbReference type="ARBA" id="ARBA00022840"/>
    </source>
</evidence>
<dbReference type="Proteomes" id="UP000182321">
    <property type="component" value="Unassembled WGS sequence"/>
</dbReference>
<dbReference type="eggNOG" id="COG2255">
    <property type="taxonomic scope" value="Bacteria"/>
</dbReference>
<dbReference type="NCBIfam" id="TIGR00635">
    <property type="entry name" value="ruvB"/>
    <property type="match status" value="1"/>
</dbReference>
<comment type="caution">
    <text evidence="9">Lacks conserved residue(s) required for the propagation of feature annotation.</text>
</comment>
<dbReference type="GO" id="GO:0005737">
    <property type="term" value="C:cytoplasm"/>
    <property type="evidence" value="ECO:0007669"/>
    <property type="project" value="UniProtKB-SubCell"/>
</dbReference>
<evidence type="ECO:0000256" key="2">
    <source>
        <dbReference type="ARBA" id="ARBA00022741"/>
    </source>
</evidence>
<sequence>MLTNKQITSTIASHEDLVTDNALRPKSFDGYIGQNKVKENMQIYIEAAKKRGEALDHVLLYGPPGLGKTTLAGIVASEMNSNIKVTSGPAITIPGEIVAVLMTLKDGDVLFIDEIHRLSKPVEETLYSAMEDFAVDIVMGKDTTARSIHTKLPRFTLIGATTRPGLLSAPLRDRFGIIGHMDYYTPEELSTIVTASAGKLDAPIDYEGAYQIALRSRGTPRLANRYLKRVRDYAEVKFDGVITKDVAAATLDSLEVDTLGLDNNDRNILLAIIERFNGGPVGLDNLAATVGEDSGTIEDVYEPYLLQNGLIIRTPKGRVATKEAYEHFHMPIPENVM</sequence>
<dbReference type="GO" id="GO:0009378">
    <property type="term" value="F:four-way junction helicase activity"/>
    <property type="evidence" value="ECO:0007669"/>
    <property type="project" value="InterPro"/>
</dbReference>
<dbReference type="InterPro" id="IPR036388">
    <property type="entry name" value="WH-like_DNA-bd_sf"/>
</dbReference>
<dbReference type="EMBL" id="FNZX01000004">
    <property type="protein sequence ID" value="SEK28784.1"/>
    <property type="molecule type" value="Genomic_DNA"/>
</dbReference>
<reference evidence="12" key="1">
    <citation type="submission" date="2016-10" db="EMBL/GenBank/DDBJ databases">
        <authorList>
            <person name="Varghese N."/>
        </authorList>
    </citation>
    <scope>NUCLEOTIDE SEQUENCE [LARGE SCALE GENOMIC DNA]</scope>
    <source>
        <strain evidence="12">ACV-9</strain>
    </source>
</reference>
<evidence type="ECO:0000313" key="11">
    <source>
        <dbReference type="EMBL" id="SEK28784.1"/>
    </source>
</evidence>
<feature type="binding site" evidence="9">
    <location>
        <position position="69"/>
    </location>
    <ligand>
        <name>Mg(2+)</name>
        <dbReference type="ChEBI" id="CHEBI:18420"/>
    </ligand>
</feature>
<dbReference type="RefSeq" id="WP_074788933.1">
    <property type="nucleotide sequence ID" value="NZ_FNZX01000004.1"/>
</dbReference>
<dbReference type="InterPro" id="IPR027417">
    <property type="entry name" value="P-loop_NTPase"/>
</dbReference>
<dbReference type="GO" id="GO:0006281">
    <property type="term" value="P:DNA repair"/>
    <property type="evidence" value="ECO:0007669"/>
    <property type="project" value="UniProtKB-UniRule"/>
</dbReference>
<dbReference type="InterPro" id="IPR004605">
    <property type="entry name" value="DNA_helicase_Holl-junc_RuvB"/>
</dbReference>
<comment type="catalytic activity">
    <reaction evidence="9">
        <text>ATP + H2O = ADP + phosphate + H(+)</text>
        <dbReference type="Rhea" id="RHEA:13065"/>
        <dbReference type="ChEBI" id="CHEBI:15377"/>
        <dbReference type="ChEBI" id="CHEBI:15378"/>
        <dbReference type="ChEBI" id="CHEBI:30616"/>
        <dbReference type="ChEBI" id="CHEBI:43474"/>
        <dbReference type="ChEBI" id="CHEBI:456216"/>
    </reaction>
</comment>
<dbReference type="CDD" id="cd00009">
    <property type="entry name" value="AAA"/>
    <property type="match status" value="1"/>
</dbReference>
<dbReference type="Gene3D" id="1.10.10.10">
    <property type="entry name" value="Winged helix-like DNA-binding domain superfamily/Winged helix DNA-binding domain"/>
    <property type="match status" value="1"/>
</dbReference>
<feature type="region of interest" description="Head domain (RuvB-H)" evidence="9">
    <location>
        <begin position="258"/>
        <end position="337"/>
    </location>
</feature>
<accession>A0A1H7FSM8</accession>
<dbReference type="InterPro" id="IPR008823">
    <property type="entry name" value="RuvB_wg_C"/>
</dbReference>
<evidence type="ECO:0000259" key="10">
    <source>
        <dbReference type="SMART" id="SM00382"/>
    </source>
</evidence>
<feature type="binding site" evidence="9">
    <location>
        <position position="313"/>
    </location>
    <ligand>
        <name>DNA</name>
        <dbReference type="ChEBI" id="CHEBI:16991"/>
    </ligand>
</feature>
<keyword evidence="3 9" id="KW-0227">DNA damage</keyword>
<dbReference type="GO" id="GO:0016887">
    <property type="term" value="F:ATP hydrolysis activity"/>
    <property type="evidence" value="ECO:0007669"/>
    <property type="project" value="RHEA"/>
</dbReference>
<evidence type="ECO:0000256" key="7">
    <source>
        <dbReference type="ARBA" id="ARBA00023172"/>
    </source>
</evidence>
<feature type="binding site" evidence="9">
    <location>
        <position position="65"/>
    </location>
    <ligand>
        <name>ATP</name>
        <dbReference type="ChEBI" id="CHEBI:30616"/>
    </ligand>
</feature>
<keyword evidence="1 9" id="KW-0963">Cytoplasm</keyword>
<dbReference type="SUPFAM" id="SSF52540">
    <property type="entry name" value="P-loop containing nucleoside triphosphate hydrolases"/>
    <property type="match status" value="1"/>
</dbReference>
<dbReference type="Pfam" id="PF17864">
    <property type="entry name" value="AAA_lid_4"/>
    <property type="match status" value="1"/>
</dbReference>
<evidence type="ECO:0000313" key="12">
    <source>
        <dbReference type="Proteomes" id="UP000182321"/>
    </source>
</evidence>
<dbReference type="Gene3D" id="1.10.8.60">
    <property type="match status" value="1"/>
</dbReference>
<dbReference type="InterPro" id="IPR003593">
    <property type="entry name" value="AAA+_ATPase"/>
</dbReference>
<dbReference type="NCBIfam" id="NF000868">
    <property type="entry name" value="PRK00080.1"/>
    <property type="match status" value="1"/>
</dbReference>
<dbReference type="AlphaFoldDB" id="A0A1H7FSM8"/>
<feature type="region of interest" description="Small ATPAse domain (RuvB-S)" evidence="9">
    <location>
        <begin position="185"/>
        <end position="255"/>
    </location>
</feature>
<feature type="binding site" evidence="9">
    <location>
        <position position="69"/>
    </location>
    <ligand>
        <name>ATP</name>
        <dbReference type="ChEBI" id="CHEBI:30616"/>
    </ligand>
</feature>
<keyword evidence="11" id="KW-0347">Helicase</keyword>
<keyword evidence="8 9" id="KW-0234">DNA repair</keyword>
<protein>
    <recommendedName>
        <fullName evidence="9">Holliday junction branch migration complex subunit RuvB</fullName>
        <ecNumber evidence="9">3.6.4.-</ecNumber>
    </recommendedName>
</protein>
<comment type="subcellular location">
    <subcellularLocation>
        <location evidence="9">Cytoplasm</location>
    </subcellularLocation>
</comment>
<keyword evidence="6 9" id="KW-0238">DNA-binding</keyword>
<evidence type="ECO:0000256" key="3">
    <source>
        <dbReference type="ARBA" id="ARBA00022763"/>
    </source>
</evidence>
<feature type="binding site" evidence="9">
    <location>
        <position position="221"/>
    </location>
    <ligand>
        <name>ATP</name>
        <dbReference type="ChEBI" id="CHEBI:30616"/>
    </ligand>
</feature>
<dbReference type="InterPro" id="IPR036390">
    <property type="entry name" value="WH_DNA-bd_sf"/>
</dbReference>
<dbReference type="PANTHER" id="PTHR42848">
    <property type="match status" value="1"/>
</dbReference>
<dbReference type="EC" id="3.6.4.-" evidence="9"/>
<keyword evidence="5 9" id="KW-0067">ATP-binding</keyword>
<feature type="binding site" evidence="9">
    <location>
        <position position="23"/>
    </location>
    <ligand>
        <name>ATP</name>
        <dbReference type="ChEBI" id="CHEBI:30616"/>
    </ligand>
</feature>
<dbReference type="InterPro" id="IPR008824">
    <property type="entry name" value="RuvB-like_N"/>
</dbReference>